<protein>
    <recommendedName>
        <fullName evidence="8">GerMN domain-containing protein</fullName>
    </recommendedName>
</protein>
<accession>A0ABW7KF29</accession>
<dbReference type="EMBL" id="JBIMSN010000042">
    <property type="protein sequence ID" value="MFH5228938.1"/>
    <property type="molecule type" value="Genomic_DNA"/>
</dbReference>
<gene>
    <name evidence="4" type="ORF">ACHIPV_03955</name>
    <name evidence="2" type="ORF">ACHIPZ_21730</name>
    <name evidence="3" type="ORF">ACHIRB_10180</name>
</gene>
<dbReference type="Proteomes" id="UP001609219">
    <property type="component" value="Unassembled WGS sequence"/>
</dbReference>
<evidence type="ECO:0000313" key="7">
    <source>
        <dbReference type="Proteomes" id="UP001609219"/>
    </source>
</evidence>
<evidence type="ECO:0000313" key="2">
    <source>
        <dbReference type="EMBL" id="MFH5210801.1"/>
    </source>
</evidence>
<name>A0ABW7KF29_9NOCA</name>
<organism evidence="4 6">
    <name type="scientific">Antrihabitans spumae</name>
    <dbReference type="NCBI Taxonomy" id="3373370"/>
    <lineage>
        <taxon>Bacteria</taxon>
        <taxon>Bacillati</taxon>
        <taxon>Actinomycetota</taxon>
        <taxon>Actinomycetes</taxon>
        <taxon>Mycobacteriales</taxon>
        <taxon>Nocardiaceae</taxon>
        <taxon>Antrihabitans</taxon>
    </lineage>
</organism>
<proteinExistence type="predicted"/>
<dbReference type="EMBL" id="JBIMSP010000004">
    <property type="protein sequence ID" value="MFH5241038.1"/>
    <property type="molecule type" value="Genomic_DNA"/>
</dbReference>
<dbReference type="Proteomes" id="UP001609176">
    <property type="component" value="Unassembled WGS sequence"/>
</dbReference>
<dbReference type="EMBL" id="JBIMSO010000066">
    <property type="protein sequence ID" value="MFH5210801.1"/>
    <property type="molecule type" value="Genomic_DNA"/>
</dbReference>
<dbReference type="RefSeq" id="WP_395116813.1">
    <property type="nucleotide sequence ID" value="NZ_JBIMSN010000042.1"/>
</dbReference>
<feature type="signal peptide" evidence="1">
    <location>
        <begin position="1"/>
        <end position="16"/>
    </location>
</feature>
<sequence>MTVLSYPVRSSIFALAATLSLSSFVSGCSESADSPAPEAESTQAVKNEVTVPISAVTVALVDPGDGPHEVLAPHPAMGATQQVTLRTTNRIRQQINNQADQELSSPALTIPLTAAADEHGARLTIGKVTTPDAKLSGGLGPAEGSHAGFTVNPRGAITSLRLSPPADATDAVRSAIEQAFYQAVYSAVVFPDEPIGVGAVWTMQQQVSGGVTLDQITTARLAERDGNRVVVTVDVMQKPKSEIWNLPNDAGMLTVEDFVMKGSGTVTMDLGLPLPVDGLISLGGDQTYADPETLTRLKQSTGSTVQWGG</sequence>
<reference evidence="5 6" key="1">
    <citation type="submission" date="2024-10" db="EMBL/GenBank/DDBJ databases">
        <authorList>
            <person name="Riesco R."/>
        </authorList>
    </citation>
    <scope>NUCLEOTIDE SEQUENCE [LARGE SCALE GENOMIC DNA]</scope>
    <source>
        <strain evidence="4 6">NCIMB 15448</strain>
        <strain evidence="2 5">NCIMB 15449</strain>
        <strain evidence="3 7">NCIMB 15450</strain>
    </source>
</reference>
<evidence type="ECO:0000313" key="3">
    <source>
        <dbReference type="EMBL" id="MFH5228938.1"/>
    </source>
</evidence>
<keyword evidence="1" id="KW-0732">Signal</keyword>
<evidence type="ECO:0000313" key="5">
    <source>
        <dbReference type="Proteomes" id="UP001609175"/>
    </source>
</evidence>
<evidence type="ECO:0000313" key="4">
    <source>
        <dbReference type="EMBL" id="MFH5241038.1"/>
    </source>
</evidence>
<dbReference type="Proteomes" id="UP001609175">
    <property type="component" value="Unassembled WGS sequence"/>
</dbReference>
<comment type="caution">
    <text evidence="4">The sequence shown here is derived from an EMBL/GenBank/DDBJ whole genome shotgun (WGS) entry which is preliminary data.</text>
</comment>
<feature type="chain" id="PRO_5045033678" description="GerMN domain-containing protein" evidence="1">
    <location>
        <begin position="17"/>
        <end position="309"/>
    </location>
</feature>
<evidence type="ECO:0000256" key="1">
    <source>
        <dbReference type="SAM" id="SignalP"/>
    </source>
</evidence>
<evidence type="ECO:0008006" key="8">
    <source>
        <dbReference type="Google" id="ProtNLM"/>
    </source>
</evidence>
<keyword evidence="7" id="KW-1185">Reference proteome</keyword>
<evidence type="ECO:0000313" key="6">
    <source>
        <dbReference type="Proteomes" id="UP001609176"/>
    </source>
</evidence>